<keyword evidence="2" id="KW-1185">Reference proteome</keyword>
<dbReference type="SUPFAM" id="SSF54506">
    <property type="entry name" value="Diaminopimelate epimerase-like"/>
    <property type="match status" value="1"/>
</dbReference>
<dbReference type="InterPro" id="IPR003719">
    <property type="entry name" value="Phenazine_PhzF-like"/>
</dbReference>
<evidence type="ECO:0000313" key="2">
    <source>
        <dbReference type="Proteomes" id="UP000630594"/>
    </source>
</evidence>
<evidence type="ECO:0000313" key="1">
    <source>
        <dbReference type="EMBL" id="GGD31608.1"/>
    </source>
</evidence>
<accession>A0ABQ1QKS9</accession>
<proteinExistence type="predicted"/>
<reference evidence="2" key="1">
    <citation type="journal article" date="2019" name="Int. J. Syst. Evol. Microbiol.">
        <title>The Global Catalogue of Microorganisms (GCM) 10K type strain sequencing project: providing services to taxonomists for standard genome sequencing and annotation.</title>
        <authorList>
            <consortium name="The Broad Institute Genomics Platform"/>
            <consortium name="The Broad Institute Genome Sequencing Center for Infectious Disease"/>
            <person name="Wu L."/>
            <person name="Ma J."/>
        </authorList>
    </citation>
    <scope>NUCLEOTIDE SEQUENCE [LARGE SCALE GENOMIC DNA]</scope>
    <source>
        <strain evidence="2">CCM 7403</strain>
    </source>
</reference>
<dbReference type="PIRSF" id="PIRSF016184">
    <property type="entry name" value="PhzC_PhzF"/>
    <property type="match status" value="1"/>
</dbReference>
<dbReference type="Gene3D" id="3.10.310.10">
    <property type="entry name" value="Diaminopimelate Epimerase, Chain A, domain 1"/>
    <property type="match status" value="2"/>
</dbReference>
<name>A0ABQ1QKS9_9ACTN</name>
<organism evidence="1 2">
    <name type="scientific">Nocardioides daphniae</name>
    <dbReference type="NCBI Taxonomy" id="402297"/>
    <lineage>
        <taxon>Bacteria</taxon>
        <taxon>Bacillati</taxon>
        <taxon>Actinomycetota</taxon>
        <taxon>Actinomycetes</taxon>
        <taxon>Propionibacteriales</taxon>
        <taxon>Nocardioidaceae</taxon>
        <taxon>Nocardioides</taxon>
    </lineage>
</organism>
<dbReference type="Proteomes" id="UP000630594">
    <property type="component" value="Unassembled WGS sequence"/>
</dbReference>
<dbReference type="PANTHER" id="PTHR13774">
    <property type="entry name" value="PHENAZINE BIOSYNTHESIS PROTEIN"/>
    <property type="match status" value="1"/>
</dbReference>
<dbReference type="NCBIfam" id="TIGR00654">
    <property type="entry name" value="PhzF_family"/>
    <property type="match status" value="1"/>
</dbReference>
<gene>
    <name evidence="1" type="ORF">GCM10007231_33920</name>
</gene>
<comment type="caution">
    <text evidence="1">The sequence shown here is derived from an EMBL/GenBank/DDBJ whole genome shotgun (WGS) entry which is preliminary data.</text>
</comment>
<dbReference type="PANTHER" id="PTHR13774:SF32">
    <property type="entry name" value="ANTISENSE-ENHANCING SEQUENCE 1"/>
    <property type="match status" value="1"/>
</dbReference>
<dbReference type="EMBL" id="BMCK01000006">
    <property type="protein sequence ID" value="GGD31608.1"/>
    <property type="molecule type" value="Genomic_DNA"/>
</dbReference>
<dbReference type="Pfam" id="PF02567">
    <property type="entry name" value="PhzC-PhzF"/>
    <property type="match status" value="1"/>
</dbReference>
<sequence>MPEVGAGSGEHDFSQVDVFSPDLWGGNPVAVVHGADDLDDAEMAAFARWTNLSETTFLLTPRDPGADYRLRIFTVDGELPFAGHPTLGSAHAWLEAGGAPAGDDVVQECGVGLVTVRRREVLSFAAPPLLRSGDVDASTQERVRAALRLETDDVEAMQWVDNGPGWIGVLLRDADAVLAVRPDVAALSGLAVGLAGLHPAGGEYAVEVRALFGTTEDPVTGSLNAGLAQWLVGAGVLPDSYVARQGTAIGRSGRVHVQRRDGDLWIGGTTRTSVRGTVSFGA</sequence>
<protein>
    <submittedName>
        <fullName evidence="1">Phenazine biosynthesis protein PhzF</fullName>
    </submittedName>
</protein>